<dbReference type="PATRIC" id="fig|1423715.3.peg.1872"/>
<evidence type="ECO:0000313" key="2">
    <source>
        <dbReference type="EMBL" id="KRK96333.1"/>
    </source>
</evidence>
<evidence type="ECO:0000256" key="1">
    <source>
        <dbReference type="SAM" id="SignalP"/>
    </source>
</evidence>
<feature type="signal peptide" evidence="1">
    <location>
        <begin position="1"/>
        <end position="28"/>
    </location>
</feature>
<evidence type="ECO:0000313" key="3">
    <source>
        <dbReference type="Proteomes" id="UP000051955"/>
    </source>
</evidence>
<sequence>MQKLVKTGLVVAMGLTMTVAGAPLTANAASKTKVLSTRNIASKAVHGRQGNIYSGVKLSKVSHKLKNYRYTTWYATKKAVVKKHGKKAYVTYIKSGAKRGWVYSKYLTNGKAPFNKPKQMKNDLIATNRAALSSGSAKVQDIVNNRDTYSDLGNALVGNDYNWHAEDMRKIQAGLLNIYDVYKGRFSKTQNADLAAMAKKVDALQISDDWDSDASSTLETFSNTLGGLIADL</sequence>
<evidence type="ECO:0008006" key="4">
    <source>
        <dbReference type="Google" id="ProtNLM"/>
    </source>
</evidence>
<reference evidence="2 3" key="1">
    <citation type="journal article" date="2015" name="Genome Announc.">
        <title>Expanding the biotechnology potential of lactobacilli through comparative genomics of 213 strains and associated genera.</title>
        <authorList>
            <person name="Sun Z."/>
            <person name="Harris H.M."/>
            <person name="McCann A."/>
            <person name="Guo C."/>
            <person name="Argimon S."/>
            <person name="Zhang W."/>
            <person name="Yang X."/>
            <person name="Jeffery I.B."/>
            <person name="Cooney J.C."/>
            <person name="Kagawa T.F."/>
            <person name="Liu W."/>
            <person name="Song Y."/>
            <person name="Salvetti E."/>
            <person name="Wrobel A."/>
            <person name="Rasinkangas P."/>
            <person name="Parkhill J."/>
            <person name="Rea M.C."/>
            <person name="O'Sullivan O."/>
            <person name="Ritari J."/>
            <person name="Douillard F.P."/>
            <person name="Paul Ross R."/>
            <person name="Yang R."/>
            <person name="Briner A.E."/>
            <person name="Felis G.E."/>
            <person name="de Vos W.M."/>
            <person name="Barrangou R."/>
            <person name="Klaenhammer T.R."/>
            <person name="Caufield P.W."/>
            <person name="Cui Y."/>
            <person name="Zhang H."/>
            <person name="O'Toole P.W."/>
        </authorList>
    </citation>
    <scope>NUCLEOTIDE SEQUENCE [LARGE SCALE GENOMIC DNA]</scope>
    <source>
        <strain evidence="2 3">DSM 19394</strain>
    </source>
</reference>
<organism evidence="2 3">
    <name type="scientific">Levilactobacillus acidifarinae DSM 19394 = JCM 15949</name>
    <dbReference type="NCBI Taxonomy" id="1423715"/>
    <lineage>
        <taxon>Bacteria</taxon>
        <taxon>Bacillati</taxon>
        <taxon>Bacillota</taxon>
        <taxon>Bacilli</taxon>
        <taxon>Lactobacillales</taxon>
        <taxon>Lactobacillaceae</taxon>
        <taxon>Levilactobacillus</taxon>
    </lineage>
</organism>
<gene>
    <name evidence="2" type="ORF">FD25_GL001822</name>
</gene>
<dbReference type="Proteomes" id="UP000051955">
    <property type="component" value="Unassembled WGS sequence"/>
</dbReference>
<dbReference type="AlphaFoldDB" id="A0A0R1LKE9"/>
<proteinExistence type="predicted"/>
<comment type="caution">
    <text evidence="2">The sequence shown here is derived from an EMBL/GenBank/DDBJ whole genome shotgun (WGS) entry which is preliminary data.</text>
</comment>
<accession>A0A0R1LKE9</accession>
<dbReference type="EMBL" id="AZDV01000003">
    <property type="protein sequence ID" value="KRK96333.1"/>
    <property type="molecule type" value="Genomic_DNA"/>
</dbReference>
<dbReference type="OrthoDB" id="2328435at2"/>
<dbReference type="STRING" id="1423715.FD25_GL001822"/>
<keyword evidence="1" id="KW-0732">Signal</keyword>
<keyword evidence="3" id="KW-1185">Reference proteome</keyword>
<dbReference type="RefSeq" id="WP_057800705.1">
    <property type="nucleotide sequence ID" value="NZ_AZDV01000003.1"/>
</dbReference>
<protein>
    <recommendedName>
        <fullName evidence="4">D-alanyl-D-alanine carboxypeptidase</fullName>
    </recommendedName>
</protein>
<name>A0A0R1LKE9_9LACO</name>
<feature type="chain" id="PRO_5006407402" description="D-alanyl-D-alanine carboxypeptidase" evidence="1">
    <location>
        <begin position="29"/>
        <end position="232"/>
    </location>
</feature>